<dbReference type="Proteomes" id="UP000095280">
    <property type="component" value="Unplaced"/>
</dbReference>
<sequence length="309" mass="31583">MQQVQQSAMMVSHNSQQQQPQLAQWQADRICTAAASGSPIALTAALTAVGVTVDVATSVDRSVVDAAYAANIVNCRDSVRCLTPLHCAATAAAAAAAGPESDQVDAGAGDCAALLLVLGANPNARDGHGCTPLHYAARYASPKVCQCLLTCRSTRIDLRNAWGRTALMFAAWGGDESGAVSGAGGSEIKRLVIARSLLRAGANVDIRDSRGRTALMWSALNAKVALLRLLLNSGADWRRRNFDGLTAAQLAQREGHVEVAQLLAAVADNALKSPSGVASAPAEGQDGAASKEGAPGTEAAGVNASTGTS</sequence>
<keyword evidence="2 3" id="KW-0040">ANK repeat</keyword>
<dbReference type="PRINTS" id="PR01415">
    <property type="entry name" value="ANKYRIN"/>
</dbReference>
<feature type="repeat" description="ANK" evidence="3">
    <location>
        <begin position="210"/>
        <end position="242"/>
    </location>
</feature>
<dbReference type="WBParaSite" id="maker-uti_cns_0045788-snap-gene-0.21-mRNA-1">
    <property type="protein sequence ID" value="maker-uti_cns_0045788-snap-gene-0.21-mRNA-1"/>
    <property type="gene ID" value="maker-uti_cns_0045788-snap-gene-0.21"/>
</dbReference>
<evidence type="ECO:0000256" key="2">
    <source>
        <dbReference type="ARBA" id="ARBA00023043"/>
    </source>
</evidence>
<name>A0A1I8J4S0_9PLAT</name>
<dbReference type="SMART" id="SM00248">
    <property type="entry name" value="ANK"/>
    <property type="match status" value="5"/>
</dbReference>
<dbReference type="InterPro" id="IPR036770">
    <property type="entry name" value="Ankyrin_rpt-contain_sf"/>
</dbReference>
<dbReference type="PANTHER" id="PTHR24201">
    <property type="entry name" value="ANK_REP_REGION DOMAIN-CONTAINING PROTEIN"/>
    <property type="match status" value="1"/>
</dbReference>
<organism evidence="5 6">
    <name type="scientific">Macrostomum lignano</name>
    <dbReference type="NCBI Taxonomy" id="282301"/>
    <lineage>
        <taxon>Eukaryota</taxon>
        <taxon>Metazoa</taxon>
        <taxon>Spiralia</taxon>
        <taxon>Lophotrochozoa</taxon>
        <taxon>Platyhelminthes</taxon>
        <taxon>Rhabditophora</taxon>
        <taxon>Macrostomorpha</taxon>
        <taxon>Macrostomida</taxon>
        <taxon>Macrostomidae</taxon>
        <taxon>Macrostomum</taxon>
    </lineage>
</organism>
<feature type="region of interest" description="Disordered" evidence="4">
    <location>
        <begin position="274"/>
        <end position="309"/>
    </location>
</feature>
<proteinExistence type="predicted"/>
<dbReference type="Pfam" id="PF12796">
    <property type="entry name" value="Ank_2"/>
    <property type="match status" value="2"/>
</dbReference>
<dbReference type="SUPFAM" id="SSF48403">
    <property type="entry name" value="Ankyrin repeat"/>
    <property type="match status" value="1"/>
</dbReference>
<dbReference type="InterPro" id="IPR050776">
    <property type="entry name" value="Ank_Repeat/CDKN_Inhibitor"/>
</dbReference>
<keyword evidence="5" id="KW-1185">Reference proteome</keyword>
<feature type="repeat" description="ANK" evidence="3">
    <location>
        <begin position="162"/>
        <end position="209"/>
    </location>
</feature>
<dbReference type="PROSITE" id="PS50297">
    <property type="entry name" value="ANK_REP_REGION"/>
    <property type="match status" value="1"/>
</dbReference>
<dbReference type="PROSITE" id="PS50088">
    <property type="entry name" value="ANK_REPEAT"/>
    <property type="match status" value="2"/>
</dbReference>
<dbReference type="Gene3D" id="1.25.40.20">
    <property type="entry name" value="Ankyrin repeat-containing domain"/>
    <property type="match status" value="2"/>
</dbReference>
<reference evidence="6" key="1">
    <citation type="submission" date="2016-11" db="UniProtKB">
        <authorList>
            <consortium name="WormBaseParasite"/>
        </authorList>
    </citation>
    <scope>IDENTIFICATION</scope>
</reference>
<protein>
    <submittedName>
        <fullName evidence="6">ANK_REP_REGION domain-containing protein</fullName>
    </submittedName>
</protein>
<evidence type="ECO:0000256" key="3">
    <source>
        <dbReference type="PROSITE-ProRule" id="PRU00023"/>
    </source>
</evidence>
<accession>A0A1I8J4S0</accession>
<keyword evidence="1" id="KW-0677">Repeat</keyword>
<evidence type="ECO:0000256" key="4">
    <source>
        <dbReference type="SAM" id="MobiDB-lite"/>
    </source>
</evidence>
<dbReference type="AlphaFoldDB" id="A0A1I8J4S0"/>
<evidence type="ECO:0000313" key="6">
    <source>
        <dbReference type="WBParaSite" id="maker-uti_cns_0045788-snap-gene-0.21-mRNA-1"/>
    </source>
</evidence>
<dbReference type="InterPro" id="IPR002110">
    <property type="entry name" value="Ankyrin_rpt"/>
</dbReference>
<evidence type="ECO:0000256" key="1">
    <source>
        <dbReference type="ARBA" id="ARBA00022737"/>
    </source>
</evidence>
<evidence type="ECO:0000313" key="5">
    <source>
        <dbReference type="Proteomes" id="UP000095280"/>
    </source>
</evidence>